<sequence length="65" mass="7175">MLDCEANQTTAACKLIQEGYMEDSSSRCLGCITDAIDIYREACNSLTSNRVEVECSQKVIDPLPQ</sequence>
<protein>
    <submittedName>
        <fullName evidence="1">Uncharacterized protein</fullName>
    </submittedName>
</protein>
<evidence type="ECO:0000313" key="1">
    <source>
        <dbReference type="EMBL" id="KAG2307347.1"/>
    </source>
</evidence>
<evidence type="ECO:0000313" key="2">
    <source>
        <dbReference type="Proteomes" id="UP000886595"/>
    </source>
</evidence>
<dbReference type="AlphaFoldDB" id="A0A8X7SJN9"/>
<name>A0A8X7SJN9_BRACI</name>
<dbReference type="EMBL" id="JAAMPC010000006">
    <property type="protein sequence ID" value="KAG2307347.1"/>
    <property type="molecule type" value="Genomic_DNA"/>
</dbReference>
<comment type="caution">
    <text evidence="1">The sequence shown here is derived from an EMBL/GenBank/DDBJ whole genome shotgun (WGS) entry which is preliminary data.</text>
</comment>
<accession>A0A8X7SJN9</accession>
<organism evidence="1 2">
    <name type="scientific">Brassica carinata</name>
    <name type="common">Ethiopian mustard</name>
    <name type="synonym">Abyssinian cabbage</name>
    <dbReference type="NCBI Taxonomy" id="52824"/>
    <lineage>
        <taxon>Eukaryota</taxon>
        <taxon>Viridiplantae</taxon>
        <taxon>Streptophyta</taxon>
        <taxon>Embryophyta</taxon>
        <taxon>Tracheophyta</taxon>
        <taxon>Spermatophyta</taxon>
        <taxon>Magnoliopsida</taxon>
        <taxon>eudicotyledons</taxon>
        <taxon>Gunneridae</taxon>
        <taxon>Pentapetalae</taxon>
        <taxon>rosids</taxon>
        <taxon>malvids</taxon>
        <taxon>Brassicales</taxon>
        <taxon>Brassicaceae</taxon>
        <taxon>Brassiceae</taxon>
        <taxon>Brassica</taxon>
    </lineage>
</organism>
<proteinExistence type="predicted"/>
<gene>
    <name evidence="1" type="ORF">Bca52824_027095</name>
</gene>
<dbReference type="Proteomes" id="UP000886595">
    <property type="component" value="Unassembled WGS sequence"/>
</dbReference>
<reference evidence="1 2" key="1">
    <citation type="submission" date="2020-02" db="EMBL/GenBank/DDBJ databases">
        <authorList>
            <person name="Ma Q."/>
            <person name="Huang Y."/>
            <person name="Song X."/>
            <person name="Pei D."/>
        </authorList>
    </citation>
    <scope>NUCLEOTIDE SEQUENCE [LARGE SCALE GENOMIC DNA]</scope>
    <source>
        <strain evidence="1">Sxm20200214</strain>
        <tissue evidence="1">Leaf</tissue>
    </source>
</reference>
<keyword evidence="2" id="KW-1185">Reference proteome</keyword>
<dbReference type="OrthoDB" id="10554278at2759"/>